<dbReference type="PANTHER" id="PTHR21197:SF0">
    <property type="entry name" value="UDP-GALACTOPYRANOSE MUTASE"/>
    <property type="match status" value="1"/>
</dbReference>
<proteinExistence type="inferred from homology"/>
<evidence type="ECO:0000256" key="1">
    <source>
        <dbReference type="ARBA" id="ARBA00001974"/>
    </source>
</evidence>
<dbReference type="OrthoDB" id="9769600at2"/>
<dbReference type="InterPro" id="IPR004379">
    <property type="entry name" value="UDP-GALP_mutase"/>
</dbReference>
<organism evidence="7 8">
    <name type="scientific">Thermovenabulum gondwanense</name>
    <dbReference type="NCBI Taxonomy" id="520767"/>
    <lineage>
        <taxon>Bacteria</taxon>
        <taxon>Bacillati</taxon>
        <taxon>Bacillota</taxon>
        <taxon>Clostridia</taxon>
        <taxon>Thermosediminibacterales</taxon>
        <taxon>Thermosediminibacteraceae</taxon>
        <taxon>Thermovenabulum</taxon>
    </lineage>
</organism>
<dbReference type="Pfam" id="PF13450">
    <property type="entry name" value="NAD_binding_8"/>
    <property type="match status" value="1"/>
</dbReference>
<keyword evidence="3" id="KW-0285">Flavoprotein</keyword>
<dbReference type="Proteomes" id="UP000075737">
    <property type="component" value="Unassembled WGS sequence"/>
</dbReference>
<dbReference type="SUPFAM" id="SSF54373">
    <property type="entry name" value="FAD-linked reductases, C-terminal domain"/>
    <property type="match status" value="1"/>
</dbReference>
<evidence type="ECO:0000256" key="4">
    <source>
        <dbReference type="ARBA" id="ARBA00022827"/>
    </source>
</evidence>
<evidence type="ECO:0000256" key="2">
    <source>
        <dbReference type="ARBA" id="ARBA00009321"/>
    </source>
</evidence>
<name>A0A162MQ99_9FIRM</name>
<dbReference type="Gene3D" id="3.40.50.720">
    <property type="entry name" value="NAD(P)-binding Rossmann-like Domain"/>
    <property type="match status" value="3"/>
</dbReference>
<evidence type="ECO:0000313" key="7">
    <source>
        <dbReference type="EMBL" id="KYO66931.1"/>
    </source>
</evidence>
<protein>
    <submittedName>
        <fullName evidence="7">UDP-galactopyranose mutase</fullName>
        <ecNumber evidence="7">5.4.99.9</ecNumber>
    </submittedName>
</protein>
<comment type="similarity">
    <text evidence="2">Belongs to the UDP-galactopyranose/dTDP-fucopyranose mutase family.</text>
</comment>
<evidence type="ECO:0000313" key="8">
    <source>
        <dbReference type="Proteomes" id="UP000075737"/>
    </source>
</evidence>
<reference evidence="7 8" key="1">
    <citation type="submission" date="2015-12" db="EMBL/GenBank/DDBJ databases">
        <title>Draft genome of Thermovenabulum gondwanense isolated from a red thermophilic microbial mat colonisisng an outflow channel of a bore well.</title>
        <authorList>
            <person name="Patel B.K."/>
        </authorList>
    </citation>
    <scope>NUCLEOTIDE SEQUENCE [LARGE SCALE GENOMIC DNA]</scope>
    <source>
        <strain evidence="7 8">R270</strain>
    </source>
</reference>
<dbReference type="RefSeq" id="WP_068747906.1">
    <property type="nucleotide sequence ID" value="NZ_LOHZ01000023.1"/>
</dbReference>
<feature type="domain" description="UDP-galactopyranose mutase C-terminal" evidence="6">
    <location>
        <begin position="151"/>
        <end position="363"/>
    </location>
</feature>
<dbReference type="PATRIC" id="fig|520767.4.peg.832"/>
<dbReference type="GO" id="GO:0005829">
    <property type="term" value="C:cytosol"/>
    <property type="evidence" value="ECO:0007669"/>
    <property type="project" value="TreeGrafter"/>
</dbReference>
<dbReference type="GO" id="GO:0008767">
    <property type="term" value="F:UDP-galactopyranose mutase activity"/>
    <property type="evidence" value="ECO:0007669"/>
    <property type="project" value="UniProtKB-EC"/>
</dbReference>
<evidence type="ECO:0000256" key="5">
    <source>
        <dbReference type="ARBA" id="ARBA00023235"/>
    </source>
</evidence>
<dbReference type="GO" id="GO:0050660">
    <property type="term" value="F:flavin adenine dinucleotide binding"/>
    <property type="evidence" value="ECO:0007669"/>
    <property type="project" value="TreeGrafter"/>
</dbReference>
<gene>
    <name evidence="7" type="primary">glf</name>
    <name evidence="7" type="ORF">ATZ99_07480</name>
</gene>
<comment type="cofactor">
    <cofactor evidence="1">
        <name>FAD</name>
        <dbReference type="ChEBI" id="CHEBI:57692"/>
    </cofactor>
</comment>
<comment type="caution">
    <text evidence="7">The sequence shown here is derived from an EMBL/GenBank/DDBJ whole genome shotgun (WGS) entry which is preliminary data.</text>
</comment>
<dbReference type="PANTHER" id="PTHR21197">
    <property type="entry name" value="UDP-GALACTOPYRANOSE MUTASE"/>
    <property type="match status" value="1"/>
</dbReference>
<dbReference type="Pfam" id="PF03275">
    <property type="entry name" value="GLF"/>
    <property type="match status" value="1"/>
</dbReference>
<dbReference type="AlphaFoldDB" id="A0A162MQ99"/>
<dbReference type="STRING" id="520767.ATZ99_07480"/>
<keyword evidence="8" id="KW-1185">Reference proteome</keyword>
<sequence>MFNYIIIGSGFAGSVIAERIANVLNQNVLIIEKRNHIGGNCYDYKDENNIIIHKYGPHLFHTDYKEVFNYLSNFTDWQLFQHKVLAFIDGKKVPIPFNLSSLYEVFPKTLAEKLEIKLLGRYNYNSKVPILDLLKEEDQDLRFLANYIYEKVFKNYTAKQWELKPEELDPQVTARVPICISRDNRYFTDKYQAVPKEGYTKIFERMLNHPNIKIMLNTDFKEVLSIDFETKKIYFIGIEFKGKLIFTGMIDELFNFRYGYLPYRSLDLKFETVDKEYYQEAPVVNYPNDYDFTRITEFKHIHPTKSEKTIILKEYPKAYQPNRDIPYYPVFTKENQELYNRYKEEAEKFNKLIIIGRLAEYRYYDMDDIIKRALDFFDYMIK</sequence>
<keyword evidence="5 7" id="KW-0413">Isomerase</keyword>
<dbReference type="InterPro" id="IPR015899">
    <property type="entry name" value="UDP-GalPyranose_mutase_C"/>
</dbReference>
<evidence type="ECO:0000256" key="3">
    <source>
        <dbReference type="ARBA" id="ARBA00022630"/>
    </source>
</evidence>
<keyword evidence="4" id="KW-0274">FAD</keyword>
<accession>A0A162MQ99</accession>
<evidence type="ECO:0000259" key="6">
    <source>
        <dbReference type="Pfam" id="PF03275"/>
    </source>
</evidence>
<dbReference type="EC" id="5.4.99.9" evidence="7"/>
<dbReference type="EMBL" id="LOHZ01000023">
    <property type="protein sequence ID" value="KYO66931.1"/>
    <property type="molecule type" value="Genomic_DNA"/>
</dbReference>
<dbReference type="NCBIfam" id="TIGR00031">
    <property type="entry name" value="UDP-GALP_mutase"/>
    <property type="match status" value="1"/>
</dbReference>
<dbReference type="SUPFAM" id="SSF51971">
    <property type="entry name" value="Nucleotide-binding domain"/>
    <property type="match status" value="1"/>
</dbReference>